<evidence type="ECO:0000313" key="8">
    <source>
        <dbReference type="Proteomes" id="UP001302812"/>
    </source>
</evidence>
<evidence type="ECO:0000259" key="4">
    <source>
        <dbReference type="Pfam" id="PF10350"/>
    </source>
</evidence>
<gene>
    <name evidence="7" type="ORF">N656DRAFT_499323</name>
</gene>
<feature type="region of interest" description="Disordered" evidence="3">
    <location>
        <begin position="393"/>
        <end position="417"/>
    </location>
</feature>
<reference evidence="7" key="2">
    <citation type="submission" date="2023-05" db="EMBL/GenBank/DDBJ databases">
        <authorList>
            <consortium name="Lawrence Berkeley National Laboratory"/>
            <person name="Steindorff A."/>
            <person name="Hensen N."/>
            <person name="Bonometti L."/>
            <person name="Westerberg I."/>
            <person name="Brannstrom I.O."/>
            <person name="Guillou S."/>
            <person name="Cros-Aarteil S."/>
            <person name="Calhoun S."/>
            <person name="Haridas S."/>
            <person name="Kuo A."/>
            <person name="Mondo S."/>
            <person name="Pangilinan J."/>
            <person name="Riley R."/>
            <person name="Labutti K."/>
            <person name="Andreopoulos B."/>
            <person name="Lipzen A."/>
            <person name="Chen C."/>
            <person name="Yanf M."/>
            <person name="Daum C."/>
            <person name="Ng V."/>
            <person name="Clum A."/>
            <person name="Ohm R."/>
            <person name="Martin F."/>
            <person name="Silar P."/>
            <person name="Natvig D."/>
            <person name="Lalanne C."/>
            <person name="Gautier V."/>
            <person name="Ament-Velasquez S.L."/>
            <person name="Kruys A."/>
            <person name="Hutchinson M.I."/>
            <person name="Powell A.J."/>
            <person name="Barry K."/>
            <person name="Miller A.N."/>
            <person name="Grigoriev I.V."/>
            <person name="Debuchy R."/>
            <person name="Gladieux P."/>
            <person name="Thoren M.H."/>
            <person name="Johannesson H."/>
        </authorList>
    </citation>
    <scope>NUCLEOTIDE SEQUENCE</scope>
    <source>
        <strain evidence="7">CBS 508.74</strain>
    </source>
</reference>
<sequence>MANVATGRVSVPGRTAQELFQKLLREASQSRQYHGNGHACVKLCSFVQQCAKSSDDALKRWAFTESLSRELFHFYLEWYEHDPHRALRLVLDVLVMSAASNPDSETGRLVKEHILETLISIVARKSSRQLTKSGLQCLDYLLNKRVVDLNDILLIYKEVEPAVAALPSLSIWRSFVSQLFSWMELTYVCPLAGKCLVHIFRGLGKAESEGFTIELWRDWLQEALVQNPAILEDMKNYVLAPTFKTDRNTSLLLLELFNRAQPLTVINHESADQSLLLQLATLELGKKYGLVEEPTNESGLPQKSTAVIALQESILNRLLAHPSVSVRSSAFSLLVSSQATTKPFSEVSFSLLKSHLAAFHSDYDARIRNEVLGHTKNLVKRVKNVITVAQRNVSGPLSRQSQQPPGAGARSHGKNSTLGPEVWLRNASEARHVLDTHEAFLAWYLDFLKHELLPTASYQRHITAVKAALLVIRTGKHAGVTDDTVDEDIAQSISSDNTWIRLLLNLLLDPFDDVRDSASVLLTLLQPKPVEADGDPKPTSETLLGELREFCTRASKLADRTGRADHGDGAARSQGLLCSWLPSQDSQIALLSDILTRLEYKISTAERDLGHAAIESPVHADFAALSHVWQVLAKRTYPAHQLEALQQLQRKVFACSKRIWLTVKHVLCDDSPEGHLPGELEDIEGLDTKDLLSFSFRAVHESSNVLRLMMSSLRLKNAPGVPFPPFDVFRDTGYLTFEQLANLRHRGAFSTVSHTFTTCCQLTQHLRSIFPNTVESESLLRGWYQGAINCILTQASTTRRSAGIPSLIAAVLSANAQSPSFDEVYGTLEEIGKKHVRVSETDGSNLPQVHALNSLREIFRSSLLSKKAEAYLARTLFLAANSLQSEVWAIRNCGLLLLRSLIDCLLGTGESKATIESGWDGHSVRISYNKYPTLPGVILGLLQSADATLDQAAGSAAAEAVFPALDIIRRAGPPEEHRDELRKRIEGYLGSRIWHVREIAARTLCSFLIQEDWAGEIGRLLDESGNSTNRLHGILLTLRFIIERKADLGADVRSDLTSIQSLPKQLGTRQALFERCAELKAAYFEIMNLLSRLGCHQQVTEDLPVIQAEPGTAASALLNMQLALRLIYDSAARGDLDGLRTGLLKTLESDVNTASRMLEVIPQAWGQTGSANDRPGLFNLYLEVCEVSTIPEIRAQALLNLRSLMDSALSCGNVAGLPSPQRLDRLWARLQNGDINPALSGAVVETSGAMMAVFVSCDSGSVLDLDHRSRSWGDMMSECLDVDNPFDTRYAAILALQSFFTGQKTDHWDGKYLPALSALYDGLVDDDDEIRQVAACAASGVTGTYAEASTAGDGLVQWLWEHFGDTEEFKARAVCRMAGQPYAEPLLLTPAEDQFRKALDFDDSLFAAEEQNLFIDEVRETRRWQRAYEMLNPSDNQPAFDCLSRWVEAGLSYLVGLTQKEDGPLGWTSDQHVFAVCARVLLCAVTVAKFGKGGGIMGLLKEFVALGETRKIHGSLLDMARC</sequence>
<dbReference type="InterPro" id="IPR056842">
    <property type="entry name" value="THADA-like_TPR_C"/>
</dbReference>
<dbReference type="GO" id="GO:0005829">
    <property type="term" value="C:cytosol"/>
    <property type="evidence" value="ECO:0007669"/>
    <property type="project" value="TreeGrafter"/>
</dbReference>
<accession>A0AAN6TJ13</accession>
<dbReference type="InterPro" id="IPR016024">
    <property type="entry name" value="ARM-type_fold"/>
</dbReference>
<evidence type="ECO:0000313" key="7">
    <source>
        <dbReference type="EMBL" id="KAK4115368.1"/>
    </source>
</evidence>
<evidence type="ECO:0000256" key="3">
    <source>
        <dbReference type="SAM" id="MobiDB-lite"/>
    </source>
</evidence>
<proteinExistence type="inferred from homology"/>
<feature type="domain" description="tRNA (32-2'-O)-methyltransferase regulator THADA-like TPR repeats region" evidence="5">
    <location>
        <begin position="213"/>
        <end position="516"/>
    </location>
</feature>
<evidence type="ECO:0000259" key="6">
    <source>
        <dbReference type="Pfam" id="PF25151"/>
    </source>
</evidence>
<evidence type="ECO:0000256" key="2">
    <source>
        <dbReference type="ARBA" id="ARBA00022694"/>
    </source>
</evidence>
<dbReference type="InterPro" id="IPR019442">
    <property type="entry name" value="THADA/TRM732_DUF2428"/>
</dbReference>
<protein>
    <recommendedName>
        <fullName evidence="9">DUF2428 domain-containing protein</fullName>
    </recommendedName>
</protein>
<feature type="domain" description="tRNA (32-2'-O)-methyltransferase regulator THADA-like C-terminal TPR repeats region" evidence="6">
    <location>
        <begin position="891"/>
        <end position="1040"/>
    </location>
</feature>
<evidence type="ECO:0008006" key="9">
    <source>
        <dbReference type="Google" id="ProtNLM"/>
    </source>
</evidence>
<name>A0AAN6TJ13_9PEZI</name>
<dbReference type="InterPro" id="IPR011989">
    <property type="entry name" value="ARM-like"/>
</dbReference>
<dbReference type="Pfam" id="PF25151">
    <property type="entry name" value="TPR_Trm732_C"/>
    <property type="match status" value="1"/>
</dbReference>
<dbReference type="PANTHER" id="PTHR14387:SF0">
    <property type="entry name" value="DUF2428 DOMAIN-CONTAINING PROTEIN"/>
    <property type="match status" value="1"/>
</dbReference>
<dbReference type="Gene3D" id="1.25.10.10">
    <property type="entry name" value="Leucine-rich Repeat Variant"/>
    <property type="match status" value="1"/>
</dbReference>
<dbReference type="PANTHER" id="PTHR14387">
    <property type="entry name" value="THADA/DEATH RECEPTOR INTERACTING PROTEIN"/>
    <property type="match status" value="1"/>
</dbReference>
<dbReference type="RefSeq" id="XP_064672938.1">
    <property type="nucleotide sequence ID" value="XM_064809846.1"/>
</dbReference>
<dbReference type="InterPro" id="IPR051954">
    <property type="entry name" value="tRNA_methyltransferase_THADA"/>
</dbReference>
<organism evidence="7 8">
    <name type="scientific">Canariomyces notabilis</name>
    <dbReference type="NCBI Taxonomy" id="2074819"/>
    <lineage>
        <taxon>Eukaryota</taxon>
        <taxon>Fungi</taxon>
        <taxon>Dikarya</taxon>
        <taxon>Ascomycota</taxon>
        <taxon>Pezizomycotina</taxon>
        <taxon>Sordariomycetes</taxon>
        <taxon>Sordariomycetidae</taxon>
        <taxon>Sordariales</taxon>
        <taxon>Chaetomiaceae</taxon>
        <taxon>Canariomyces</taxon>
    </lineage>
</organism>
<keyword evidence="2" id="KW-0819">tRNA processing</keyword>
<evidence type="ECO:0000259" key="5">
    <source>
        <dbReference type="Pfam" id="PF25150"/>
    </source>
</evidence>
<dbReference type="InterPro" id="IPR056843">
    <property type="entry name" value="THADA-like_TPR"/>
</dbReference>
<dbReference type="Pfam" id="PF10350">
    <property type="entry name" value="DUF2428"/>
    <property type="match status" value="1"/>
</dbReference>
<dbReference type="SUPFAM" id="SSF48371">
    <property type="entry name" value="ARM repeat"/>
    <property type="match status" value="1"/>
</dbReference>
<feature type="domain" description="DUF2428" evidence="4">
    <location>
        <begin position="648"/>
        <end position="889"/>
    </location>
</feature>
<dbReference type="GeneID" id="89933970"/>
<dbReference type="Proteomes" id="UP001302812">
    <property type="component" value="Unassembled WGS sequence"/>
</dbReference>
<dbReference type="Pfam" id="PF25150">
    <property type="entry name" value="TPR_Trm732"/>
    <property type="match status" value="1"/>
</dbReference>
<evidence type="ECO:0000256" key="1">
    <source>
        <dbReference type="ARBA" id="ARBA00010409"/>
    </source>
</evidence>
<dbReference type="GO" id="GO:0030488">
    <property type="term" value="P:tRNA methylation"/>
    <property type="evidence" value="ECO:0007669"/>
    <property type="project" value="TreeGrafter"/>
</dbReference>
<reference evidence="7" key="1">
    <citation type="journal article" date="2023" name="Mol. Phylogenet. Evol.">
        <title>Genome-scale phylogeny and comparative genomics of the fungal order Sordariales.</title>
        <authorList>
            <person name="Hensen N."/>
            <person name="Bonometti L."/>
            <person name="Westerberg I."/>
            <person name="Brannstrom I.O."/>
            <person name="Guillou S."/>
            <person name="Cros-Aarteil S."/>
            <person name="Calhoun S."/>
            <person name="Haridas S."/>
            <person name="Kuo A."/>
            <person name="Mondo S."/>
            <person name="Pangilinan J."/>
            <person name="Riley R."/>
            <person name="LaButti K."/>
            <person name="Andreopoulos B."/>
            <person name="Lipzen A."/>
            <person name="Chen C."/>
            <person name="Yan M."/>
            <person name="Daum C."/>
            <person name="Ng V."/>
            <person name="Clum A."/>
            <person name="Steindorff A."/>
            <person name="Ohm R.A."/>
            <person name="Martin F."/>
            <person name="Silar P."/>
            <person name="Natvig D.O."/>
            <person name="Lalanne C."/>
            <person name="Gautier V."/>
            <person name="Ament-Velasquez S.L."/>
            <person name="Kruys A."/>
            <person name="Hutchinson M.I."/>
            <person name="Powell A.J."/>
            <person name="Barry K."/>
            <person name="Miller A.N."/>
            <person name="Grigoriev I.V."/>
            <person name="Debuchy R."/>
            <person name="Gladieux P."/>
            <person name="Hiltunen Thoren M."/>
            <person name="Johannesson H."/>
        </authorList>
    </citation>
    <scope>NUCLEOTIDE SEQUENCE</scope>
    <source>
        <strain evidence="7">CBS 508.74</strain>
    </source>
</reference>
<comment type="caution">
    <text evidence="7">The sequence shown here is derived from an EMBL/GenBank/DDBJ whole genome shotgun (WGS) entry which is preliminary data.</text>
</comment>
<comment type="similarity">
    <text evidence="1">Belongs to the THADA family.</text>
</comment>
<dbReference type="EMBL" id="MU853335">
    <property type="protein sequence ID" value="KAK4115368.1"/>
    <property type="molecule type" value="Genomic_DNA"/>
</dbReference>
<keyword evidence="8" id="KW-1185">Reference proteome</keyword>
<feature type="compositionally biased region" description="Polar residues" evidence="3">
    <location>
        <begin position="393"/>
        <end position="404"/>
    </location>
</feature>
<dbReference type="Pfam" id="PF26523">
    <property type="entry name" value="Trm732_C"/>
    <property type="match status" value="1"/>
</dbReference>